<keyword evidence="2" id="KW-1185">Reference proteome</keyword>
<sequence length="133" mass="14830">WLGPEMEGIDADWLGTWAGTLKLLTVHFWYDDCLGSPQVLEVTTLVLKTCLALEAICITGIDWPRAKAAILQALRMLLQPTSAGLGRMGTRQRRSTLQRLSLEGSQAWHEDELAMIKGMIPRVEVTVVADRTR</sequence>
<comment type="caution">
    <text evidence="1">The sequence shown here is derived from an EMBL/GenBank/DDBJ whole genome shotgun (WGS) entry which is preliminary data.</text>
</comment>
<proteinExistence type="predicted"/>
<evidence type="ECO:0000313" key="1">
    <source>
        <dbReference type="EMBL" id="CAE7295093.1"/>
    </source>
</evidence>
<feature type="non-terminal residue" evidence="1">
    <location>
        <position position="133"/>
    </location>
</feature>
<dbReference type="EMBL" id="CAJNIZ010010150">
    <property type="protein sequence ID" value="CAE7295093.1"/>
    <property type="molecule type" value="Genomic_DNA"/>
</dbReference>
<dbReference type="Proteomes" id="UP000649617">
    <property type="component" value="Unassembled WGS sequence"/>
</dbReference>
<evidence type="ECO:0000313" key="2">
    <source>
        <dbReference type="Proteomes" id="UP000649617"/>
    </source>
</evidence>
<name>A0A812N476_SYMPI</name>
<protein>
    <submittedName>
        <fullName evidence="1">Uncharacterized protein</fullName>
    </submittedName>
</protein>
<reference evidence="1" key="1">
    <citation type="submission" date="2021-02" db="EMBL/GenBank/DDBJ databases">
        <authorList>
            <person name="Dougan E. K."/>
            <person name="Rhodes N."/>
            <person name="Thang M."/>
            <person name="Chan C."/>
        </authorList>
    </citation>
    <scope>NUCLEOTIDE SEQUENCE</scope>
</reference>
<organism evidence="1 2">
    <name type="scientific">Symbiodinium pilosum</name>
    <name type="common">Dinoflagellate</name>
    <dbReference type="NCBI Taxonomy" id="2952"/>
    <lineage>
        <taxon>Eukaryota</taxon>
        <taxon>Sar</taxon>
        <taxon>Alveolata</taxon>
        <taxon>Dinophyceae</taxon>
        <taxon>Suessiales</taxon>
        <taxon>Symbiodiniaceae</taxon>
        <taxon>Symbiodinium</taxon>
    </lineage>
</organism>
<accession>A0A812N476</accession>
<gene>
    <name evidence="1" type="ORF">SPIL2461_LOCUS6642</name>
</gene>
<dbReference type="OrthoDB" id="440754at2759"/>
<dbReference type="AlphaFoldDB" id="A0A812N476"/>